<accession>A0A2H0BVW3</accession>
<sequence length="123" mass="14478">MSMWITPRMLLKQKERQIENSSPNPFFSICDIRIQKQMKEVLPNYFLRERIWQNRVRIEAPSHCPETSRAKSQRKMPFPFSEKIGRAQIRKASNIFLWGCRAERGSGGVFCIFFYKTGATSQT</sequence>
<gene>
    <name evidence="1" type="ORF">COW99_01990</name>
</gene>
<dbReference type="EMBL" id="PCTA01000014">
    <property type="protein sequence ID" value="PIP61823.1"/>
    <property type="molecule type" value="Genomic_DNA"/>
</dbReference>
<evidence type="ECO:0000313" key="1">
    <source>
        <dbReference type="EMBL" id="PIP61823.1"/>
    </source>
</evidence>
<reference evidence="1 2" key="1">
    <citation type="submission" date="2017-09" db="EMBL/GenBank/DDBJ databases">
        <title>Depth-based differentiation of microbial function through sediment-hosted aquifers and enrichment of novel symbionts in the deep terrestrial subsurface.</title>
        <authorList>
            <person name="Probst A.J."/>
            <person name="Ladd B."/>
            <person name="Jarett J.K."/>
            <person name="Geller-Mcgrath D.E."/>
            <person name="Sieber C.M."/>
            <person name="Emerson J.B."/>
            <person name="Anantharaman K."/>
            <person name="Thomas B.C."/>
            <person name="Malmstrom R."/>
            <person name="Stieglmeier M."/>
            <person name="Klingl A."/>
            <person name="Woyke T."/>
            <person name="Ryan C.M."/>
            <person name="Banfield J.F."/>
        </authorList>
    </citation>
    <scope>NUCLEOTIDE SEQUENCE [LARGE SCALE GENOMIC DNA]</scope>
    <source>
        <strain evidence="1">CG22_combo_CG10-13_8_21_14_all_38_20</strain>
    </source>
</reference>
<proteinExistence type="predicted"/>
<evidence type="ECO:0000313" key="2">
    <source>
        <dbReference type="Proteomes" id="UP000231246"/>
    </source>
</evidence>
<dbReference type="Proteomes" id="UP000231246">
    <property type="component" value="Unassembled WGS sequence"/>
</dbReference>
<dbReference type="AlphaFoldDB" id="A0A2H0BVW3"/>
<organism evidence="1 2">
    <name type="scientific">Candidatus Roizmanbacteria bacterium CG22_combo_CG10-13_8_21_14_all_38_20</name>
    <dbReference type="NCBI Taxonomy" id="1974862"/>
    <lineage>
        <taxon>Bacteria</taxon>
        <taxon>Candidatus Roizmaniibacteriota</taxon>
    </lineage>
</organism>
<protein>
    <submittedName>
        <fullName evidence="1">Uncharacterized protein</fullName>
    </submittedName>
</protein>
<name>A0A2H0BVW3_9BACT</name>
<comment type="caution">
    <text evidence="1">The sequence shown here is derived from an EMBL/GenBank/DDBJ whole genome shotgun (WGS) entry which is preliminary data.</text>
</comment>